<evidence type="ECO:0000256" key="2">
    <source>
        <dbReference type="ARBA" id="ARBA00023242"/>
    </source>
</evidence>
<accession>A0A835QQH2</accession>
<evidence type="ECO:0000313" key="4">
    <source>
        <dbReference type="EMBL" id="KAG0474134.1"/>
    </source>
</evidence>
<organism evidence="4 5">
    <name type="scientific">Vanilla planifolia</name>
    <name type="common">Vanilla</name>
    <dbReference type="NCBI Taxonomy" id="51239"/>
    <lineage>
        <taxon>Eukaryota</taxon>
        <taxon>Viridiplantae</taxon>
        <taxon>Streptophyta</taxon>
        <taxon>Embryophyta</taxon>
        <taxon>Tracheophyta</taxon>
        <taxon>Spermatophyta</taxon>
        <taxon>Magnoliopsida</taxon>
        <taxon>Liliopsida</taxon>
        <taxon>Asparagales</taxon>
        <taxon>Orchidaceae</taxon>
        <taxon>Vanilloideae</taxon>
        <taxon>Vanilleae</taxon>
        <taxon>Vanilla</taxon>
    </lineage>
</organism>
<evidence type="ECO:0000259" key="3">
    <source>
        <dbReference type="Pfam" id="PF00730"/>
    </source>
</evidence>
<dbReference type="SUPFAM" id="SSF48150">
    <property type="entry name" value="DNA-glycosylase"/>
    <property type="match status" value="1"/>
</dbReference>
<dbReference type="AlphaFoldDB" id="A0A835QQH2"/>
<feature type="domain" description="HhH-GPD" evidence="3">
    <location>
        <begin position="39"/>
        <end position="128"/>
    </location>
</feature>
<gene>
    <name evidence="4" type="ORF">HPP92_015991</name>
</gene>
<keyword evidence="5" id="KW-1185">Reference proteome</keyword>
<dbReference type="Pfam" id="PF00730">
    <property type="entry name" value="HhH-GPD"/>
    <property type="match status" value="1"/>
</dbReference>
<sequence>MNSMNPLAAIDEGDGLLKAMKCRGSAMTIEEKMRDAYLRVSGILRRLFRLCPTAEDAVRVPVENLAMIIQSLGLQNNRARAIKEMSAQYLQDGWTHVTQLHGVGKYAADAYAIFCAGKPEDVVPEDYMLVKYWEFVVNWRSKQRRLAVEQSPTKVCS</sequence>
<dbReference type="GO" id="GO:0003677">
    <property type="term" value="F:DNA binding"/>
    <property type="evidence" value="ECO:0007669"/>
    <property type="project" value="InterPro"/>
</dbReference>
<evidence type="ECO:0000313" key="5">
    <source>
        <dbReference type="Proteomes" id="UP000636800"/>
    </source>
</evidence>
<dbReference type="Gene3D" id="1.10.340.30">
    <property type="entry name" value="Hypothetical protein, domain 2"/>
    <property type="match status" value="1"/>
</dbReference>
<evidence type="ECO:0000256" key="1">
    <source>
        <dbReference type="ARBA" id="ARBA00004123"/>
    </source>
</evidence>
<dbReference type="PANTHER" id="PTHR15074">
    <property type="entry name" value="METHYL-CPG-BINDING PROTEIN"/>
    <property type="match status" value="1"/>
</dbReference>
<dbReference type="PANTHER" id="PTHR15074:SF0">
    <property type="entry name" value="METHYL-CPG-BINDING DOMAIN PROTEIN 4-LIKE PROTEIN"/>
    <property type="match status" value="1"/>
</dbReference>
<dbReference type="EMBL" id="JADCNL010000007">
    <property type="protein sequence ID" value="KAG0474134.1"/>
    <property type="molecule type" value="Genomic_DNA"/>
</dbReference>
<comment type="subcellular location">
    <subcellularLocation>
        <location evidence="1">Nucleus</location>
    </subcellularLocation>
</comment>
<dbReference type="OrthoDB" id="341924at2759"/>
<dbReference type="GO" id="GO:0003824">
    <property type="term" value="F:catalytic activity"/>
    <property type="evidence" value="ECO:0007669"/>
    <property type="project" value="InterPro"/>
</dbReference>
<name>A0A835QQH2_VANPL</name>
<dbReference type="GO" id="GO:0006284">
    <property type="term" value="P:base-excision repair"/>
    <property type="evidence" value="ECO:0007669"/>
    <property type="project" value="InterPro"/>
</dbReference>
<dbReference type="InterPro" id="IPR003265">
    <property type="entry name" value="HhH-GPD_domain"/>
</dbReference>
<protein>
    <recommendedName>
        <fullName evidence="3">HhH-GPD domain-containing protein</fullName>
    </recommendedName>
</protein>
<comment type="caution">
    <text evidence="4">The sequence shown here is derived from an EMBL/GenBank/DDBJ whole genome shotgun (WGS) entry which is preliminary data.</text>
</comment>
<keyword evidence="2" id="KW-0539">Nucleus</keyword>
<dbReference type="GO" id="GO:0005634">
    <property type="term" value="C:nucleus"/>
    <property type="evidence" value="ECO:0007669"/>
    <property type="project" value="UniProtKB-SubCell"/>
</dbReference>
<dbReference type="InterPro" id="IPR011257">
    <property type="entry name" value="DNA_glycosylase"/>
</dbReference>
<proteinExistence type="predicted"/>
<reference evidence="4 5" key="1">
    <citation type="journal article" date="2020" name="Nat. Food">
        <title>A phased Vanilla planifolia genome enables genetic improvement of flavour and production.</title>
        <authorList>
            <person name="Hasing T."/>
            <person name="Tang H."/>
            <person name="Brym M."/>
            <person name="Khazi F."/>
            <person name="Huang T."/>
            <person name="Chambers A.H."/>
        </authorList>
    </citation>
    <scope>NUCLEOTIDE SEQUENCE [LARGE SCALE GENOMIC DNA]</scope>
    <source>
        <tissue evidence="4">Leaf</tissue>
    </source>
</reference>
<dbReference type="Proteomes" id="UP000636800">
    <property type="component" value="Chromosome 7"/>
</dbReference>
<dbReference type="InterPro" id="IPR045138">
    <property type="entry name" value="MeCP2/MBD4"/>
</dbReference>